<dbReference type="RefSeq" id="WP_377095821.1">
    <property type="nucleotide sequence ID" value="NZ_JBHSJM010000001.1"/>
</dbReference>
<dbReference type="SUPFAM" id="SSF54523">
    <property type="entry name" value="Pili subunits"/>
    <property type="match status" value="1"/>
</dbReference>
<dbReference type="Gene3D" id="3.30.700.10">
    <property type="entry name" value="Glycoprotein, Type 4 Pilin"/>
    <property type="match status" value="1"/>
</dbReference>
<dbReference type="InterPro" id="IPR045584">
    <property type="entry name" value="Pilin-like"/>
</dbReference>
<sequence>MKKSRILILASFFAISLWTVWLLRTDPSSTHFRPELLSPAGGPTNENRSQTGGKTTNGARFPTHYDEAQTSKTTFDDKLSLPPYRIRRFDQSKQELRNDPSKWFEEAELLANSAYPEDVHIEQLHSLLEQYKDIVKGGSYPTGLNIEITNALLGKNPKKIALISQNHPRINASGELIDSWGTPYQFHNDSLTKISIRSAGPDQELYTEDDLY</sequence>
<gene>
    <name evidence="2" type="ORF">ACFSQZ_02780</name>
</gene>
<feature type="compositionally biased region" description="Polar residues" evidence="1">
    <location>
        <begin position="44"/>
        <end position="58"/>
    </location>
</feature>
<organism evidence="2 3">
    <name type="scientific">Rubritalea spongiae</name>
    <dbReference type="NCBI Taxonomy" id="430797"/>
    <lineage>
        <taxon>Bacteria</taxon>
        <taxon>Pseudomonadati</taxon>
        <taxon>Verrucomicrobiota</taxon>
        <taxon>Verrucomicrobiia</taxon>
        <taxon>Verrucomicrobiales</taxon>
        <taxon>Rubritaleaceae</taxon>
        <taxon>Rubritalea</taxon>
    </lineage>
</organism>
<evidence type="ECO:0000313" key="3">
    <source>
        <dbReference type="Proteomes" id="UP001597297"/>
    </source>
</evidence>
<dbReference type="Proteomes" id="UP001597297">
    <property type="component" value="Unassembled WGS sequence"/>
</dbReference>
<evidence type="ECO:0000256" key="1">
    <source>
        <dbReference type="SAM" id="MobiDB-lite"/>
    </source>
</evidence>
<evidence type="ECO:0000313" key="2">
    <source>
        <dbReference type="EMBL" id="MFD2275384.1"/>
    </source>
</evidence>
<keyword evidence="3" id="KW-1185">Reference proteome</keyword>
<proteinExistence type="predicted"/>
<feature type="region of interest" description="Disordered" evidence="1">
    <location>
        <begin position="33"/>
        <end position="62"/>
    </location>
</feature>
<name>A0ABW5E4L5_9BACT</name>
<protein>
    <recommendedName>
        <fullName evidence="4">Type II secretion system protein GspG C-terminal domain-containing protein</fullName>
    </recommendedName>
</protein>
<accession>A0ABW5E4L5</accession>
<evidence type="ECO:0008006" key="4">
    <source>
        <dbReference type="Google" id="ProtNLM"/>
    </source>
</evidence>
<comment type="caution">
    <text evidence="2">The sequence shown here is derived from an EMBL/GenBank/DDBJ whole genome shotgun (WGS) entry which is preliminary data.</text>
</comment>
<reference evidence="3" key="1">
    <citation type="journal article" date="2019" name="Int. J. Syst. Evol. Microbiol.">
        <title>The Global Catalogue of Microorganisms (GCM) 10K type strain sequencing project: providing services to taxonomists for standard genome sequencing and annotation.</title>
        <authorList>
            <consortium name="The Broad Institute Genomics Platform"/>
            <consortium name="The Broad Institute Genome Sequencing Center for Infectious Disease"/>
            <person name="Wu L."/>
            <person name="Ma J."/>
        </authorList>
    </citation>
    <scope>NUCLEOTIDE SEQUENCE [LARGE SCALE GENOMIC DNA]</scope>
    <source>
        <strain evidence="3">JCM 16545</strain>
    </source>
</reference>
<dbReference type="EMBL" id="JBHUJC010000008">
    <property type="protein sequence ID" value="MFD2275384.1"/>
    <property type="molecule type" value="Genomic_DNA"/>
</dbReference>